<dbReference type="Gene3D" id="3.20.20.210">
    <property type="match status" value="1"/>
</dbReference>
<dbReference type="EMBL" id="MNUO01000016">
    <property type="protein sequence ID" value="OIN98329.1"/>
    <property type="molecule type" value="Genomic_DNA"/>
</dbReference>
<dbReference type="SUPFAM" id="SSF51726">
    <property type="entry name" value="UROD/MetE-like"/>
    <property type="match status" value="1"/>
</dbReference>
<organism evidence="2 3">
    <name type="scientific">Candidatus Desantisbacteria bacterium CG1_02_38_46</name>
    <dbReference type="NCBI Taxonomy" id="1817893"/>
    <lineage>
        <taxon>Bacteria</taxon>
        <taxon>Candidatus Desantisiibacteriota</taxon>
    </lineage>
</organism>
<evidence type="ECO:0000313" key="3">
    <source>
        <dbReference type="Proteomes" id="UP000182278"/>
    </source>
</evidence>
<dbReference type="AlphaFoldDB" id="A0A1J4SFW1"/>
<gene>
    <name evidence="2" type="ORF">AUJ66_01140</name>
</gene>
<accession>A0A1J4SFW1</accession>
<proteinExistence type="predicted"/>
<dbReference type="InterPro" id="IPR052024">
    <property type="entry name" value="Methanogen_methyltrans"/>
</dbReference>
<name>A0A1J4SFW1_9BACT</name>
<dbReference type="GO" id="GO:0006779">
    <property type="term" value="P:porphyrin-containing compound biosynthetic process"/>
    <property type="evidence" value="ECO:0007669"/>
    <property type="project" value="InterPro"/>
</dbReference>
<evidence type="ECO:0000313" key="2">
    <source>
        <dbReference type="EMBL" id="OIN98329.1"/>
    </source>
</evidence>
<dbReference type="Pfam" id="PF01208">
    <property type="entry name" value="URO-D"/>
    <property type="match status" value="1"/>
</dbReference>
<evidence type="ECO:0000259" key="1">
    <source>
        <dbReference type="Pfam" id="PF01208"/>
    </source>
</evidence>
<feature type="domain" description="Uroporphyrinogen decarboxylase (URO-D)" evidence="1">
    <location>
        <begin position="157"/>
        <end position="344"/>
    </location>
</feature>
<dbReference type="InterPro" id="IPR038071">
    <property type="entry name" value="UROD/MetE-like_sf"/>
</dbReference>
<dbReference type="Proteomes" id="UP000182278">
    <property type="component" value="Unassembled WGS sequence"/>
</dbReference>
<dbReference type="InterPro" id="IPR000257">
    <property type="entry name" value="Uroporphyrinogen_deCOase"/>
</dbReference>
<dbReference type="PANTHER" id="PTHR47099">
    <property type="entry name" value="METHYLCOBAMIDE:COM METHYLTRANSFERASE MTBA"/>
    <property type="match status" value="1"/>
</dbReference>
<reference evidence="2 3" key="1">
    <citation type="journal article" date="2016" name="Environ. Microbiol.">
        <title>Genomic resolution of a cold subsurface aquifer community provides metabolic insights for novel microbes adapted to high CO concentrations.</title>
        <authorList>
            <person name="Probst A.J."/>
            <person name="Castelle C.J."/>
            <person name="Singh A."/>
            <person name="Brown C.T."/>
            <person name="Anantharaman K."/>
            <person name="Sharon I."/>
            <person name="Hug L.A."/>
            <person name="Burstein D."/>
            <person name="Emerson J.B."/>
            <person name="Thomas B.C."/>
            <person name="Banfield J.F."/>
        </authorList>
    </citation>
    <scope>NUCLEOTIDE SEQUENCE [LARGE SCALE GENOMIC DNA]</scope>
    <source>
        <strain evidence="2">CG1_02_38_46</strain>
    </source>
</reference>
<dbReference type="STRING" id="1817893.AUJ66_01140"/>
<dbReference type="GO" id="GO:0004853">
    <property type="term" value="F:uroporphyrinogen decarboxylase activity"/>
    <property type="evidence" value="ECO:0007669"/>
    <property type="project" value="InterPro"/>
</dbReference>
<sequence length="348" mass="39832">MTSRERIIRALNLEEVDKIPWIELGFHGKIVSEIIGEEVILNSGFHFLGEPEEYEKYIKQMIKLTKKIGLDALHLKCWAPTWTFIETSSSRDSIAFGTAGKIKNEKEFKNLEPEFIKNCEVSRSRILQCAEVFDRVMKNEEIARGYDIGGVFTESWESMGFENFCISMEENPELVKKVISLFGNFYNGIIEEVISKFKVDFVYSADDLAFKTSPFISLEKLREFIFPYFKETKKIIGDIPWILHCDGNILPIIEDLIEIGIKGFHPMEPQAINIFEVKKKYGDRICVIGNLDVDLIERGDKEAARKEIKKLVENLGYKGYIFSSGNSITEGAKLENILAIAEILNKKG</sequence>
<dbReference type="PANTHER" id="PTHR47099:SF1">
    <property type="entry name" value="METHYLCOBAMIDE:COM METHYLTRANSFERASE MTBA"/>
    <property type="match status" value="1"/>
</dbReference>
<protein>
    <recommendedName>
        <fullName evidence="1">Uroporphyrinogen decarboxylase (URO-D) domain-containing protein</fullName>
    </recommendedName>
</protein>
<comment type="caution">
    <text evidence="2">The sequence shown here is derived from an EMBL/GenBank/DDBJ whole genome shotgun (WGS) entry which is preliminary data.</text>
</comment>